<protein>
    <recommendedName>
        <fullName evidence="5">Rieske domain-containing protein</fullName>
    </recommendedName>
</protein>
<keyword evidence="7" id="KW-1185">Reference proteome</keyword>
<evidence type="ECO:0000256" key="3">
    <source>
        <dbReference type="ARBA" id="ARBA00023004"/>
    </source>
</evidence>
<keyword evidence="2" id="KW-0479">Metal-binding</keyword>
<dbReference type="SUPFAM" id="SSF50022">
    <property type="entry name" value="ISP domain"/>
    <property type="match status" value="1"/>
</dbReference>
<keyword evidence="4" id="KW-0411">Iron-sulfur</keyword>
<organism evidence="6 7">
    <name type="scientific">Flavipsychrobacter stenotrophus</name>
    <dbReference type="NCBI Taxonomy" id="2077091"/>
    <lineage>
        <taxon>Bacteria</taxon>
        <taxon>Pseudomonadati</taxon>
        <taxon>Bacteroidota</taxon>
        <taxon>Chitinophagia</taxon>
        <taxon>Chitinophagales</taxon>
        <taxon>Chitinophagaceae</taxon>
        <taxon>Flavipsychrobacter</taxon>
    </lineage>
</organism>
<dbReference type="Proteomes" id="UP000239872">
    <property type="component" value="Unassembled WGS sequence"/>
</dbReference>
<feature type="domain" description="Rieske" evidence="5">
    <location>
        <begin position="44"/>
        <end position="140"/>
    </location>
</feature>
<dbReference type="RefSeq" id="WP_105040108.1">
    <property type="nucleotide sequence ID" value="NZ_PPSL01000004.1"/>
</dbReference>
<evidence type="ECO:0000256" key="2">
    <source>
        <dbReference type="ARBA" id="ARBA00022723"/>
    </source>
</evidence>
<evidence type="ECO:0000256" key="1">
    <source>
        <dbReference type="ARBA" id="ARBA00022714"/>
    </source>
</evidence>
<dbReference type="EMBL" id="PPSL01000004">
    <property type="protein sequence ID" value="PQJ10099.1"/>
    <property type="molecule type" value="Genomic_DNA"/>
</dbReference>
<comment type="caution">
    <text evidence="6">The sequence shown here is derived from an EMBL/GenBank/DDBJ whole genome shotgun (WGS) entry which is preliminary data.</text>
</comment>
<evidence type="ECO:0000259" key="5">
    <source>
        <dbReference type="PROSITE" id="PS51296"/>
    </source>
</evidence>
<dbReference type="PROSITE" id="PS51257">
    <property type="entry name" value="PROKAR_LIPOPROTEIN"/>
    <property type="match status" value="1"/>
</dbReference>
<dbReference type="PROSITE" id="PS51296">
    <property type="entry name" value="RIESKE"/>
    <property type="match status" value="1"/>
</dbReference>
<dbReference type="InterPro" id="IPR017941">
    <property type="entry name" value="Rieske_2Fe-2S"/>
</dbReference>
<dbReference type="GO" id="GO:0046872">
    <property type="term" value="F:metal ion binding"/>
    <property type="evidence" value="ECO:0007669"/>
    <property type="project" value="UniProtKB-KW"/>
</dbReference>
<dbReference type="OrthoDB" id="165343at2"/>
<dbReference type="GO" id="GO:0051537">
    <property type="term" value="F:2 iron, 2 sulfur cluster binding"/>
    <property type="evidence" value="ECO:0007669"/>
    <property type="project" value="UniProtKB-KW"/>
</dbReference>
<dbReference type="AlphaFoldDB" id="A0A2S7ST35"/>
<gene>
    <name evidence="6" type="ORF">CJD36_015490</name>
</gene>
<evidence type="ECO:0000313" key="6">
    <source>
        <dbReference type="EMBL" id="PQJ10099.1"/>
    </source>
</evidence>
<name>A0A2S7ST35_9BACT</name>
<evidence type="ECO:0000313" key="7">
    <source>
        <dbReference type="Proteomes" id="UP000239872"/>
    </source>
</evidence>
<keyword evidence="3" id="KW-0408">Iron</keyword>
<proteinExistence type="predicted"/>
<evidence type="ECO:0000256" key="4">
    <source>
        <dbReference type="ARBA" id="ARBA00023014"/>
    </source>
</evidence>
<keyword evidence="1" id="KW-0001">2Fe-2S</keyword>
<dbReference type="Gene3D" id="2.102.10.10">
    <property type="entry name" value="Rieske [2Fe-2S] iron-sulphur domain"/>
    <property type="match status" value="1"/>
</dbReference>
<dbReference type="CDD" id="cd03467">
    <property type="entry name" value="Rieske"/>
    <property type="match status" value="1"/>
</dbReference>
<sequence>MDRKAFIKTSCLACTSVTLLTTLIQSCVSVKYVTGNLESNGISLDVLAFESNKNGHREYVIVRHEDLKFPICVYRTADDNYTALLMQCTHQGVELQVSGNRLTCPAHGSEFDNKGKVMQAPAGEDLRSFPVAVVANNRLFIDLRKKAS</sequence>
<dbReference type="Pfam" id="PF00355">
    <property type="entry name" value="Rieske"/>
    <property type="match status" value="1"/>
</dbReference>
<accession>A0A2S7ST35</accession>
<dbReference type="InterPro" id="IPR036922">
    <property type="entry name" value="Rieske_2Fe-2S_sf"/>
</dbReference>
<reference evidence="6 7" key="1">
    <citation type="submission" date="2018-01" db="EMBL/GenBank/DDBJ databases">
        <title>A novel member of the phylum Bacteroidetes isolated from glacier ice.</title>
        <authorList>
            <person name="Liu Q."/>
            <person name="Xin Y.-H."/>
        </authorList>
    </citation>
    <scope>NUCLEOTIDE SEQUENCE [LARGE SCALE GENOMIC DNA]</scope>
    <source>
        <strain evidence="6 7">RB1R16</strain>
    </source>
</reference>